<gene>
    <name evidence="7" type="ORF">GGQ88_000243</name>
</gene>
<keyword evidence="8" id="KW-1185">Reference proteome</keyword>
<dbReference type="EMBL" id="JACICY010000001">
    <property type="protein sequence ID" value="MBB3859003.1"/>
    <property type="molecule type" value="Genomic_DNA"/>
</dbReference>
<organism evidence="7 8">
    <name type="scientific">Novosphingobium hassiacum</name>
    <dbReference type="NCBI Taxonomy" id="173676"/>
    <lineage>
        <taxon>Bacteria</taxon>
        <taxon>Pseudomonadati</taxon>
        <taxon>Pseudomonadota</taxon>
        <taxon>Alphaproteobacteria</taxon>
        <taxon>Sphingomonadales</taxon>
        <taxon>Sphingomonadaceae</taxon>
        <taxon>Novosphingobium</taxon>
    </lineage>
</organism>
<evidence type="ECO:0000256" key="4">
    <source>
        <dbReference type="ARBA" id="ARBA00022840"/>
    </source>
</evidence>
<dbReference type="InterPro" id="IPR050474">
    <property type="entry name" value="Hel308_SKI2-like"/>
</dbReference>
<dbReference type="PROSITE" id="PS51194">
    <property type="entry name" value="HELICASE_CTER"/>
    <property type="match status" value="1"/>
</dbReference>
<dbReference type="GO" id="GO:0003676">
    <property type="term" value="F:nucleic acid binding"/>
    <property type="evidence" value="ECO:0007669"/>
    <property type="project" value="InterPro"/>
</dbReference>
<accession>A0A7W5ZTU9</accession>
<evidence type="ECO:0000256" key="2">
    <source>
        <dbReference type="ARBA" id="ARBA00022801"/>
    </source>
</evidence>
<protein>
    <submittedName>
        <fullName evidence="7">Helicase</fullName>
        <ecNumber evidence="7">3.6.4.-</ecNumber>
    </submittedName>
</protein>
<dbReference type="InterPro" id="IPR001650">
    <property type="entry name" value="Helicase_C-like"/>
</dbReference>
<dbReference type="Proteomes" id="UP000562395">
    <property type="component" value="Unassembled WGS sequence"/>
</dbReference>
<dbReference type="GO" id="GO:0016787">
    <property type="term" value="F:hydrolase activity"/>
    <property type="evidence" value="ECO:0007669"/>
    <property type="project" value="UniProtKB-KW"/>
</dbReference>
<keyword evidence="2 7" id="KW-0378">Hydrolase</keyword>
<comment type="caution">
    <text evidence="7">The sequence shown here is derived from an EMBL/GenBank/DDBJ whole genome shotgun (WGS) entry which is preliminary data.</text>
</comment>
<evidence type="ECO:0000313" key="8">
    <source>
        <dbReference type="Proteomes" id="UP000562395"/>
    </source>
</evidence>
<dbReference type="InterPro" id="IPR027417">
    <property type="entry name" value="P-loop_NTPase"/>
</dbReference>
<dbReference type="EC" id="3.6.4.-" evidence="7"/>
<dbReference type="GO" id="GO:0005524">
    <property type="term" value="F:ATP binding"/>
    <property type="evidence" value="ECO:0007669"/>
    <property type="project" value="UniProtKB-KW"/>
</dbReference>
<dbReference type="RefSeq" id="WP_183611200.1">
    <property type="nucleotide sequence ID" value="NZ_JACICY010000001.1"/>
</dbReference>
<keyword evidence="4" id="KW-0067">ATP-binding</keyword>
<reference evidence="7 8" key="1">
    <citation type="submission" date="2020-08" db="EMBL/GenBank/DDBJ databases">
        <title>Genomic Encyclopedia of Type Strains, Phase IV (KMG-IV): sequencing the most valuable type-strain genomes for metagenomic binning, comparative biology and taxonomic classification.</title>
        <authorList>
            <person name="Goeker M."/>
        </authorList>
    </citation>
    <scope>NUCLEOTIDE SEQUENCE [LARGE SCALE GENOMIC DNA]</scope>
    <source>
        <strain evidence="7 8">DSM 14552</strain>
    </source>
</reference>
<dbReference type="GO" id="GO:0004386">
    <property type="term" value="F:helicase activity"/>
    <property type="evidence" value="ECO:0007669"/>
    <property type="project" value="UniProtKB-KW"/>
</dbReference>
<dbReference type="AlphaFoldDB" id="A0A7W5ZTU9"/>
<proteinExistence type="predicted"/>
<dbReference type="PANTHER" id="PTHR47961">
    <property type="entry name" value="DNA POLYMERASE THETA, PUTATIVE (AFU_ORTHOLOGUE AFUA_1G05260)-RELATED"/>
    <property type="match status" value="1"/>
</dbReference>
<dbReference type="CDD" id="cd17921">
    <property type="entry name" value="DEXHc_Ski2"/>
    <property type="match status" value="1"/>
</dbReference>
<dbReference type="PANTHER" id="PTHR47961:SF10">
    <property type="entry name" value="ATP-DEPENDENT DNA HELICASE HEL308"/>
    <property type="match status" value="1"/>
</dbReference>
<evidence type="ECO:0000256" key="1">
    <source>
        <dbReference type="ARBA" id="ARBA00022741"/>
    </source>
</evidence>
<dbReference type="InterPro" id="IPR011545">
    <property type="entry name" value="DEAD/DEAH_box_helicase_dom"/>
</dbReference>
<dbReference type="SMART" id="SM00487">
    <property type="entry name" value="DEXDc"/>
    <property type="match status" value="1"/>
</dbReference>
<dbReference type="InterPro" id="IPR014001">
    <property type="entry name" value="Helicase_ATP-bd"/>
</dbReference>
<dbReference type="SUPFAM" id="SSF52540">
    <property type="entry name" value="P-loop containing nucleoside triphosphate hydrolases"/>
    <property type="match status" value="1"/>
</dbReference>
<evidence type="ECO:0000256" key="3">
    <source>
        <dbReference type="ARBA" id="ARBA00022806"/>
    </source>
</evidence>
<dbReference type="Pfam" id="PF00270">
    <property type="entry name" value="DEAD"/>
    <property type="match status" value="1"/>
</dbReference>
<keyword evidence="3 7" id="KW-0347">Helicase</keyword>
<sequence length="938" mass="103844">MAAGMNRGLNVEPMRWSELLAIAQRELNEYQLKGQLDRASELYDEELASSLIAAARIILEVANRRTQDHDLEGLADQDLDFSKEIEERHLLLILAATAFGMYGNFPSAAAVQRQVNPELVRSEGQLLALAMSNPSRIGQALRSSHLGVEAREFLERLNMFLLTGDEVENEQLVKHFEELMTGHRPLADVTFLRGGRLCLKHCINLSIARVLKYNGSYLFNKYVKRIISQGRMCLLPPQYNVIQNGFLDSEENAVVTIPTSTGKTLLAELAIASRMTGRGDIALYITPYIALGRQVYECFQEHVIEGIDVRGYFGTFNSHIDQIDFTNSTVIIATPERADAILRSNDLYSRLRTVVFDEAHGIENGIRGARLEALIARMRLQQIQGLDLRIILLSAVLADVEDLRKWLGSDAEHYDDSWRPTARRLAIWTTDGKLGWLYGADPLRPISKQGSSYLGRKTLEWPAAMWPASQFGAIRSQLPSAYENVSFLARYVRGSIGGPVLIACYSKQTTRGVAAAVASTLKELDGISADREKLIECLHMFPHLGALRNMVSRGVAYHNSSLPGEVKTLIEKALKSRSLQFVAATTTLAEGVDLPIRCTIIFDWLIGFGENQTPMAPLLFRNIAGRCGRAGEFTEGDTIIFDNVLGQPAFVNEQSRRSAQARLFSDPPALRSEIANDNLPDDLQDSIKAVLSSQLMAAIPENPDDDAIEVSLSLALYASQHGASSLKIFEDIRAELLSDELGEPFARAASPMWLTHLGQAANRTGFGPGTCRKIISDMPAVKDGLTNSQVAAALLKNFGVCQEQNNYILKEVVTGRKSSKLFVKMHDLEMLGEGWLNGSLLTDIFVTLPKAQQSKAAIPPLLWAAGEADSEFVAAQYDKFVELMEYAFGAFLPWLLRAIATLSSVVREIPQYPWNEMADLFENCRTEVRELDSGIGGD</sequence>
<dbReference type="Gene3D" id="3.40.50.300">
    <property type="entry name" value="P-loop containing nucleotide triphosphate hydrolases"/>
    <property type="match status" value="2"/>
</dbReference>
<dbReference type="SMART" id="SM00490">
    <property type="entry name" value="HELICc"/>
    <property type="match status" value="1"/>
</dbReference>
<evidence type="ECO:0000259" key="5">
    <source>
        <dbReference type="PROSITE" id="PS51192"/>
    </source>
</evidence>
<evidence type="ECO:0000313" key="7">
    <source>
        <dbReference type="EMBL" id="MBB3859003.1"/>
    </source>
</evidence>
<keyword evidence="1" id="KW-0547">Nucleotide-binding</keyword>
<dbReference type="PROSITE" id="PS51192">
    <property type="entry name" value="HELICASE_ATP_BIND_1"/>
    <property type="match status" value="1"/>
</dbReference>
<feature type="domain" description="Helicase ATP-binding" evidence="5">
    <location>
        <begin position="244"/>
        <end position="415"/>
    </location>
</feature>
<evidence type="ECO:0000259" key="6">
    <source>
        <dbReference type="PROSITE" id="PS51194"/>
    </source>
</evidence>
<name>A0A7W5ZTU9_9SPHN</name>
<feature type="domain" description="Helicase C-terminal" evidence="6">
    <location>
        <begin position="484"/>
        <end position="687"/>
    </location>
</feature>